<protein>
    <submittedName>
        <fullName evidence="5">Type VI/VI secretion system outer membrane protein</fullName>
    </submittedName>
</protein>
<dbReference type="CDD" id="cd07185">
    <property type="entry name" value="OmpA_C-like"/>
    <property type="match status" value="1"/>
</dbReference>
<keyword evidence="3" id="KW-0812">Transmembrane</keyword>
<dbReference type="Pfam" id="PF00691">
    <property type="entry name" value="OmpA"/>
    <property type="match status" value="1"/>
</dbReference>
<dbReference type="PROSITE" id="PS51123">
    <property type="entry name" value="OMPA_2"/>
    <property type="match status" value="1"/>
</dbReference>
<feature type="compositionally biased region" description="Basic and acidic residues" evidence="2">
    <location>
        <begin position="464"/>
        <end position="474"/>
    </location>
</feature>
<dbReference type="PANTHER" id="PTHR38033">
    <property type="entry name" value="MEMBRANE PROTEIN-RELATED"/>
    <property type="match status" value="1"/>
</dbReference>
<dbReference type="Gene3D" id="3.30.1330.60">
    <property type="entry name" value="OmpA-like domain"/>
    <property type="match status" value="1"/>
</dbReference>
<accession>A0AAN1BP26</accession>
<dbReference type="PANTHER" id="PTHR38033:SF1">
    <property type="entry name" value="DOTU FAMILY TYPE IV_VI SECRETION SYSTEM PROTEIN"/>
    <property type="match status" value="1"/>
</dbReference>
<feature type="domain" description="OmpA-like" evidence="4">
    <location>
        <begin position="362"/>
        <end position="481"/>
    </location>
</feature>
<dbReference type="GO" id="GO:0016020">
    <property type="term" value="C:membrane"/>
    <property type="evidence" value="ECO:0007669"/>
    <property type="project" value="UniProtKB-UniRule"/>
</dbReference>
<dbReference type="Pfam" id="PF09850">
    <property type="entry name" value="DotU"/>
    <property type="match status" value="1"/>
</dbReference>
<organism evidence="5 6">
    <name type="scientific">Rhizobium etli</name>
    <dbReference type="NCBI Taxonomy" id="29449"/>
    <lineage>
        <taxon>Bacteria</taxon>
        <taxon>Pseudomonadati</taxon>
        <taxon>Pseudomonadota</taxon>
        <taxon>Alphaproteobacteria</taxon>
        <taxon>Hyphomicrobiales</taxon>
        <taxon>Rhizobiaceae</taxon>
        <taxon>Rhizobium/Agrobacterium group</taxon>
        <taxon>Rhizobium</taxon>
    </lineage>
</organism>
<keyword evidence="5" id="KW-0614">Plasmid</keyword>
<feature type="transmembrane region" description="Helical" evidence="3">
    <location>
        <begin position="259"/>
        <end position="279"/>
    </location>
</feature>
<dbReference type="InterPro" id="IPR036737">
    <property type="entry name" value="OmpA-like_sf"/>
</dbReference>
<name>A0AAN1BP26_RHIET</name>
<dbReference type="Proteomes" id="UP000194159">
    <property type="component" value="Plasmid pRetNXC12e"/>
</dbReference>
<dbReference type="EMBL" id="CP020911">
    <property type="protein sequence ID" value="ARQ14177.1"/>
    <property type="molecule type" value="Genomic_DNA"/>
</dbReference>
<dbReference type="SUPFAM" id="SSF103088">
    <property type="entry name" value="OmpA-like"/>
    <property type="match status" value="1"/>
</dbReference>
<dbReference type="AlphaFoldDB" id="A0AAN1BP26"/>
<dbReference type="Gene3D" id="1.25.40.590">
    <property type="entry name" value="Type IV / VI secretion system, DotU"/>
    <property type="match status" value="1"/>
</dbReference>
<dbReference type="NCBIfam" id="TIGR03350">
    <property type="entry name" value="type_VI_ompA"/>
    <property type="match status" value="1"/>
</dbReference>
<gene>
    <name evidence="5" type="ORF">NXC12_PE00582</name>
</gene>
<evidence type="ECO:0000313" key="6">
    <source>
        <dbReference type="Proteomes" id="UP000194159"/>
    </source>
</evidence>
<dbReference type="NCBIfam" id="NF038228">
    <property type="entry name" value="IcmH_DotU_IVB"/>
    <property type="match status" value="1"/>
</dbReference>
<dbReference type="InterPro" id="IPR006665">
    <property type="entry name" value="OmpA-like"/>
</dbReference>
<evidence type="ECO:0000313" key="5">
    <source>
        <dbReference type="EMBL" id="ARQ14177.1"/>
    </source>
</evidence>
<evidence type="ECO:0000259" key="4">
    <source>
        <dbReference type="PROSITE" id="PS51123"/>
    </source>
</evidence>
<dbReference type="InterPro" id="IPR038522">
    <property type="entry name" value="T4/T6SS_DotU_sf"/>
</dbReference>
<geneLocation type="plasmid" evidence="6">
    <name>pretnxc12e</name>
</geneLocation>
<keyword evidence="3" id="KW-1133">Transmembrane helix</keyword>
<reference evidence="5 6" key="1">
    <citation type="submission" date="2017-04" db="EMBL/GenBank/DDBJ databases">
        <title>Complete genome sequences of Rhizobium genomic linages associated to common bean (phaseolus vulgaris).</title>
        <authorList>
            <person name="Santamaria R.I."/>
            <person name="Bustos P."/>
            <person name="Perez-Carrascal O."/>
            <person name="Martinez-Flores I."/>
            <person name="Juarez S."/>
            <person name="Lozano L."/>
            <person name="Miranda F."/>
            <person name="Vinuesa P."/>
            <person name="Martinez-Romero E."/>
            <person name="Cevallos M.A."/>
            <person name="Romero D."/>
            <person name="Davila G."/>
            <person name="Gonzalez V."/>
        </authorList>
    </citation>
    <scope>NUCLEOTIDE SEQUENCE [LARGE SCALE GENOMIC DNA]</scope>
    <source>
        <strain evidence="5 6">NXC12</strain>
        <plasmid evidence="6">pretnxc12e</plasmid>
    </source>
</reference>
<feature type="region of interest" description="Disordered" evidence="2">
    <location>
        <begin position="449"/>
        <end position="512"/>
    </location>
</feature>
<evidence type="ECO:0000256" key="1">
    <source>
        <dbReference type="PROSITE-ProRule" id="PRU00473"/>
    </source>
</evidence>
<evidence type="ECO:0000256" key="2">
    <source>
        <dbReference type="SAM" id="MobiDB-lite"/>
    </source>
</evidence>
<keyword evidence="1 3" id="KW-0472">Membrane</keyword>
<dbReference type="InterPro" id="IPR017733">
    <property type="entry name" value="OmpA-like_dom_proteobacteria"/>
</dbReference>
<evidence type="ECO:0000256" key="3">
    <source>
        <dbReference type="SAM" id="Phobius"/>
    </source>
</evidence>
<feature type="compositionally biased region" description="Pro residues" evidence="2">
    <location>
        <begin position="325"/>
        <end position="335"/>
    </location>
</feature>
<sequence length="512" mass="55387">MKNEPASTWQSLPTIVELTEDGVKKKQSARKIAEMLDDVLDFPEGEKGTGPAAAPAKGGASVETLVKDFRFGAEDVPTLVRSAAPLLNLAHGLRYTEEQPADIDELRTVAIAAVGRYERDLASARISPERARAAHYVVCATVDDVVLSKAWGVRAGWARSGLVSTFHMDVTGGERVFDLLDHFHQSPGANKDLLLLIYLCLSLAFEGRTRVSARGALELARIRDSLYKTLLGQYGVFERELSPHWKGVSARHQPLRTAAALWTLLSVLMLILALGYLFFTLSLNRASDGTFERLANLPPRETPSVLVKVPEPPREPQPVVVAQTPAPPPPPPQVKPPSRLDNLLAFLQPEVEKKLVTLSDSNGRLLVRISNSGLFATGSAEVSEKFHDLLQRIGGALAAEKFRAVVVGYTDNVPIRTVQFPSNWHLSEARAKAVGEILASFTGPGAILTEGRADSDPIAGNDTQEGREMNRRTEILVLTDPSERLSDAGLKTPPIEAETPNAPAATAGGAPR</sequence>
<feature type="region of interest" description="Disordered" evidence="2">
    <location>
        <begin position="310"/>
        <end position="335"/>
    </location>
</feature>
<dbReference type="RefSeq" id="WP_020919500.1">
    <property type="nucleotide sequence ID" value="NZ_CP020911.1"/>
</dbReference>
<feature type="compositionally biased region" description="Low complexity" evidence="2">
    <location>
        <begin position="492"/>
        <end position="512"/>
    </location>
</feature>
<dbReference type="InterPro" id="IPR017732">
    <property type="entry name" value="T4/T6SS_DotU"/>
</dbReference>
<proteinExistence type="predicted"/>
<dbReference type="NCBIfam" id="TIGR03349">
    <property type="entry name" value="IV_VI_DotU"/>
    <property type="match status" value="1"/>
</dbReference>